<dbReference type="Gene3D" id="3.50.50.60">
    <property type="entry name" value="FAD/NAD(P)-binding domain"/>
    <property type="match status" value="1"/>
</dbReference>
<gene>
    <name evidence="6" type="ORF">DUNSADRAFT_13017</name>
</gene>
<proteinExistence type="predicted"/>
<dbReference type="Gene3D" id="3.30.9.10">
    <property type="entry name" value="D-Amino Acid Oxidase, subunit A, domain 2"/>
    <property type="match status" value="1"/>
</dbReference>
<evidence type="ECO:0000256" key="4">
    <source>
        <dbReference type="ARBA" id="ARBA00023002"/>
    </source>
</evidence>
<keyword evidence="2" id="KW-0285">Flavoprotein</keyword>
<sequence>MHAGTLMLQQHPHVHISHRRSRRREVHAGATMVPQVTVLERKAADCIVLGNSTTSAAIAYSLSKRQKKVIHIPDLGLEAHPPTHEALRPLTLPDLNLHICRLADESASYLRGLELQTSTPMVHRCRSLELGLPLSAAGAEASRSSIGSSSTVMQGTAAFHSAMALERMADVCKEARVKLGSLAESEMITTFPMLRPKGLNGLLQPDGGVINARTVHKALQALSTRAGAQTKDHLILRGNWRCLTPRPNCAQ</sequence>
<dbReference type="InterPro" id="IPR036188">
    <property type="entry name" value="FAD/NAD-bd_sf"/>
</dbReference>
<feature type="region of interest" description="Disordered" evidence="5">
    <location>
        <begin position="1"/>
        <end position="25"/>
    </location>
</feature>
<keyword evidence="4" id="KW-0560">Oxidoreductase</keyword>
<comment type="cofactor">
    <cofactor evidence="1">
        <name>FAD</name>
        <dbReference type="ChEBI" id="CHEBI:57692"/>
    </cofactor>
</comment>
<evidence type="ECO:0000256" key="3">
    <source>
        <dbReference type="ARBA" id="ARBA00022827"/>
    </source>
</evidence>
<dbReference type="Proteomes" id="UP000815325">
    <property type="component" value="Unassembled WGS sequence"/>
</dbReference>
<keyword evidence="3" id="KW-0274">FAD</keyword>
<evidence type="ECO:0000256" key="1">
    <source>
        <dbReference type="ARBA" id="ARBA00001974"/>
    </source>
</evidence>
<evidence type="ECO:0000256" key="5">
    <source>
        <dbReference type="SAM" id="MobiDB-lite"/>
    </source>
</evidence>
<feature type="compositionally biased region" description="Basic residues" evidence="5">
    <location>
        <begin position="12"/>
        <end position="25"/>
    </location>
</feature>
<dbReference type="InterPro" id="IPR045170">
    <property type="entry name" value="MTOX"/>
</dbReference>
<evidence type="ECO:0000256" key="2">
    <source>
        <dbReference type="ARBA" id="ARBA00022630"/>
    </source>
</evidence>
<evidence type="ECO:0000313" key="7">
    <source>
        <dbReference type="Proteomes" id="UP000815325"/>
    </source>
</evidence>
<name>A0ABQ7GA80_DUNSA</name>
<protein>
    <submittedName>
        <fullName evidence="6">Uncharacterized protein</fullName>
    </submittedName>
</protein>
<dbReference type="SUPFAM" id="SSF51905">
    <property type="entry name" value="FAD/NAD(P)-binding domain"/>
    <property type="match status" value="1"/>
</dbReference>
<accession>A0ABQ7GA80</accession>
<comment type="caution">
    <text evidence="6">The sequence shown here is derived from an EMBL/GenBank/DDBJ whole genome shotgun (WGS) entry which is preliminary data.</text>
</comment>
<reference evidence="6" key="1">
    <citation type="submission" date="2017-08" db="EMBL/GenBank/DDBJ databases">
        <authorList>
            <person name="Polle J.E."/>
            <person name="Barry K."/>
            <person name="Cushman J."/>
            <person name="Schmutz J."/>
            <person name="Tran D."/>
            <person name="Hathwaick L.T."/>
            <person name="Yim W.C."/>
            <person name="Jenkins J."/>
            <person name="Mckie-Krisberg Z.M."/>
            <person name="Prochnik S."/>
            <person name="Lindquist E."/>
            <person name="Dockter R.B."/>
            <person name="Adam C."/>
            <person name="Molina H."/>
            <person name="Bunkerborg J."/>
            <person name="Jin E."/>
            <person name="Buchheim M."/>
            <person name="Magnuson J."/>
        </authorList>
    </citation>
    <scope>NUCLEOTIDE SEQUENCE</scope>
    <source>
        <strain evidence="6">CCAP 19/18</strain>
    </source>
</reference>
<dbReference type="PANTHER" id="PTHR10961:SF7">
    <property type="entry name" value="FAD DEPENDENT OXIDOREDUCTASE DOMAIN-CONTAINING PROTEIN"/>
    <property type="match status" value="1"/>
</dbReference>
<dbReference type="EMBL" id="MU069942">
    <property type="protein sequence ID" value="KAF5831513.1"/>
    <property type="molecule type" value="Genomic_DNA"/>
</dbReference>
<dbReference type="PANTHER" id="PTHR10961">
    <property type="entry name" value="PEROXISOMAL SARCOSINE OXIDASE"/>
    <property type="match status" value="1"/>
</dbReference>
<evidence type="ECO:0000313" key="6">
    <source>
        <dbReference type="EMBL" id="KAF5831513.1"/>
    </source>
</evidence>
<organism evidence="6 7">
    <name type="scientific">Dunaliella salina</name>
    <name type="common">Green alga</name>
    <name type="synonym">Protococcus salinus</name>
    <dbReference type="NCBI Taxonomy" id="3046"/>
    <lineage>
        <taxon>Eukaryota</taxon>
        <taxon>Viridiplantae</taxon>
        <taxon>Chlorophyta</taxon>
        <taxon>core chlorophytes</taxon>
        <taxon>Chlorophyceae</taxon>
        <taxon>CS clade</taxon>
        <taxon>Chlamydomonadales</taxon>
        <taxon>Dunaliellaceae</taxon>
        <taxon>Dunaliella</taxon>
    </lineage>
</organism>
<keyword evidence="7" id="KW-1185">Reference proteome</keyword>